<sequence length="280" mass="32348">MRIIVQMYLFGFILHCSGRSVLHSLDLVNYLFRDPCDMIPNIYRCFVFRFMYNFGMWLTTCTAIPLIIERSVATCFRDQYEKKYKWFGFALAAFQIGLASFPIYLAYSNTAFDGVFMPYCSVYKPGHPDIANFNSAVAIISQFIARIIFGYLFYANKNYRIKLQRSSLSTRYQVEQIKKSTQCLKIYANISTIFLIAQISSFSYLLSVAPSMARENYLALMELNSQFPAYGIITVVLVTRKLSSVRNQINTNLNSQVNLDGKETYFEILNKQIGPIKTKY</sequence>
<evidence type="ECO:0000256" key="1">
    <source>
        <dbReference type="ARBA" id="ARBA00004141"/>
    </source>
</evidence>
<proteinExistence type="predicted"/>
<feature type="transmembrane region" description="Helical" evidence="5">
    <location>
        <begin position="186"/>
        <end position="205"/>
    </location>
</feature>
<dbReference type="InterPro" id="IPR019408">
    <property type="entry name" value="7TM_GPCR_serpentine_rcpt_Srab"/>
</dbReference>
<evidence type="ECO:0000256" key="2">
    <source>
        <dbReference type="ARBA" id="ARBA00022692"/>
    </source>
</evidence>
<keyword evidence="3 5" id="KW-1133">Transmembrane helix</keyword>
<feature type="transmembrane region" description="Helical" evidence="5">
    <location>
        <begin position="133"/>
        <end position="155"/>
    </location>
</feature>
<feature type="transmembrane region" description="Helical" evidence="5">
    <location>
        <begin position="46"/>
        <end position="68"/>
    </location>
</feature>
<reference evidence="7" key="1">
    <citation type="submission" date="2016-11" db="UniProtKB">
        <authorList>
            <consortium name="WormBaseParasite"/>
        </authorList>
    </citation>
    <scope>IDENTIFICATION</scope>
</reference>
<dbReference type="GO" id="GO:0016020">
    <property type="term" value="C:membrane"/>
    <property type="evidence" value="ECO:0007669"/>
    <property type="project" value="UniProtKB-SubCell"/>
</dbReference>
<feature type="transmembrane region" description="Helical" evidence="5">
    <location>
        <begin position="89"/>
        <end position="107"/>
    </location>
</feature>
<keyword evidence="2 5" id="KW-0812">Transmembrane</keyword>
<name>A0A1I7U9D9_9PELO</name>
<evidence type="ECO:0000256" key="5">
    <source>
        <dbReference type="SAM" id="Phobius"/>
    </source>
</evidence>
<dbReference type="Proteomes" id="UP000095282">
    <property type="component" value="Unplaced"/>
</dbReference>
<evidence type="ECO:0000313" key="6">
    <source>
        <dbReference type="Proteomes" id="UP000095282"/>
    </source>
</evidence>
<keyword evidence="6" id="KW-1185">Reference proteome</keyword>
<dbReference type="InterPro" id="IPR053286">
    <property type="entry name" value="Nematode_rcpt-like_srab"/>
</dbReference>
<dbReference type="eggNOG" id="ENOG502TG2R">
    <property type="taxonomic scope" value="Eukaryota"/>
</dbReference>
<feature type="transmembrane region" description="Helical" evidence="5">
    <location>
        <begin position="217"/>
        <end position="238"/>
    </location>
</feature>
<keyword evidence="4 5" id="KW-0472">Membrane</keyword>
<protein>
    <submittedName>
        <fullName evidence="7">Serpentine Receptor, class T</fullName>
    </submittedName>
</protein>
<dbReference type="PANTHER" id="PTHR46561">
    <property type="entry name" value="SERPENTINE RECEPTOR, CLASS AB (CLASS A-LIKE)-RELATED"/>
    <property type="match status" value="1"/>
</dbReference>
<dbReference type="PANTHER" id="PTHR46561:SF3">
    <property type="entry name" value="G_PROTEIN_RECEP_F1_2 DOMAIN-CONTAINING PROTEIN"/>
    <property type="match status" value="1"/>
</dbReference>
<organism evidence="6 7">
    <name type="scientific">Caenorhabditis tropicalis</name>
    <dbReference type="NCBI Taxonomy" id="1561998"/>
    <lineage>
        <taxon>Eukaryota</taxon>
        <taxon>Metazoa</taxon>
        <taxon>Ecdysozoa</taxon>
        <taxon>Nematoda</taxon>
        <taxon>Chromadorea</taxon>
        <taxon>Rhabditida</taxon>
        <taxon>Rhabditina</taxon>
        <taxon>Rhabditomorpha</taxon>
        <taxon>Rhabditoidea</taxon>
        <taxon>Rhabditidae</taxon>
        <taxon>Peloderinae</taxon>
        <taxon>Caenorhabditis</taxon>
    </lineage>
</organism>
<evidence type="ECO:0000313" key="7">
    <source>
        <dbReference type="WBParaSite" id="Csp11.Scaffold629.g16198.t1"/>
    </source>
</evidence>
<dbReference type="WBParaSite" id="Csp11.Scaffold629.g16198.t1">
    <property type="protein sequence ID" value="Csp11.Scaffold629.g16198.t1"/>
    <property type="gene ID" value="Csp11.Scaffold629.g16198"/>
</dbReference>
<evidence type="ECO:0000256" key="4">
    <source>
        <dbReference type="ARBA" id="ARBA00023136"/>
    </source>
</evidence>
<accession>A0A1I7U9D9</accession>
<evidence type="ECO:0000256" key="3">
    <source>
        <dbReference type="ARBA" id="ARBA00022989"/>
    </source>
</evidence>
<dbReference type="STRING" id="1561998.A0A1I7U9D9"/>
<dbReference type="Pfam" id="PF10292">
    <property type="entry name" value="7TM_GPCR_Srab"/>
    <property type="match status" value="1"/>
</dbReference>
<dbReference type="AlphaFoldDB" id="A0A1I7U9D9"/>
<comment type="subcellular location">
    <subcellularLocation>
        <location evidence="1">Membrane</location>
        <topology evidence="1">Multi-pass membrane protein</topology>
    </subcellularLocation>
</comment>